<proteinExistence type="predicted"/>
<dbReference type="InterPro" id="IPR025164">
    <property type="entry name" value="Toastrack_DUF4097"/>
</dbReference>
<evidence type="ECO:0000256" key="1">
    <source>
        <dbReference type="SAM" id="MobiDB-lite"/>
    </source>
</evidence>
<evidence type="ECO:0000313" key="3">
    <source>
        <dbReference type="EMBL" id="NGY62009.1"/>
    </source>
</evidence>
<sequence length="280" mass="28952">MMRTALVALVAGAVLTVLSSCGIRIMKYEFEDDNVVSEKVTSVKVRGEDGSGNVSIRYQQGLTETKIHRKVEHARDNKPSGIAHRVEGSTLVLDGCGRDCEINYDVVVPSADISVIGDTGSGDVTVEGLASVDFRTGSGRITTRDISGDVKAKAGSGDFTATRVNGAVTADLGSGRIQLDSVKGKVLVSTDSGDIDGTALENEVTADAGSGRIELALTAAKSVRVDTGSGDVKVKVPGGPYKVSGSSSGDERRINVPTDPNATLELKVTTGSGRVDVLGV</sequence>
<keyword evidence="4" id="KW-1185">Reference proteome</keyword>
<comment type="caution">
    <text evidence="3">The sequence shown here is derived from an EMBL/GenBank/DDBJ whole genome shotgun (WGS) entry which is preliminary data.</text>
</comment>
<accession>A0A7C9RSU3</accession>
<dbReference type="RefSeq" id="WP_166049001.1">
    <property type="nucleotide sequence ID" value="NZ_JAAMPJ010000006.1"/>
</dbReference>
<evidence type="ECO:0000259" key="2">
    <source>
        <dbReference type="Pfam" id="PF13349"/>
    </source>
</evidence>
<protein>
    <submittedName>
        <fullName evidence="3">DUF4097 domain-containing protein</fullName>
    </submittedName>
</protein>
<organism evidence="3 4">
    <name type="scientific">Lentzea alba</name>
    <dbReference type="NCBI Taxonomy" id="2714351"/>
    <lineage>
        <taxon>Bacteria</taxon>
        <taxon>Bacillati</taxon>
        <taxon>Actinomycetota</taxon>
        <taxon>Actinomycetes</taxon>
        <taxon>Pseudonocardiales</taxon>
        <taxon>Pseudonocardiaceae</taxon>
        <taxon>Lentzea</taxon>
    </lineage>
</organism>
<dbReference type="Pfam" id="PF13349">
    <property type="entry name" value="DUF4097"/>
    <property type="match status" value="1"/>
</dbReference>
<reference evidence="3 4" key="1">
    <citation type="submission" date="2020-03" db="EMBL/GenBank/DDBJ databases">
        <title>Isolation and identification of active actinomycetes.</title>
        <authorList>
            <person name="Sun X."/>
        </authorList>
    </citation>
    <scope>NUCLEOTIDE SEQUENCE [LARGE SCALE GENOMIC DNA]</scope>
    <source>
        <strain evidence="3 4">NEAU-D13</strain>
    </source>
</reference>
<evidence type="ECO:0000313" key="4">
    <source>
        <dbReference type="Proteomes" id="UP000481360"/>
    </source>
</evidence>
<feature type="domain" description="DUF4097" evidence="2">
    <location>
        <begin position="116"/>
        <end position="277"/>
    </location>
</feature>
<dbReference type="EMBL" id="JAAMPJ010000006">
    <property type="protein sequence ID" value="NGY62009.1"/>
    <property type="molecule type" value="Genomic_DNA"/>
</dbReference>
<gene>
    <name evidence="3" type="ORF">G7043_24060</name>
</gene>
<dbReference type="PROSITE" id="PS51257">
    <property type="entry name" value="PROKAR_LIPOPROTEIN"/>
    <property type="match status" value="1"/>
</dbReference>
<dbReference type="AlphaFoldDB" id="A0A7C9RSU3"/>
<feature type="region of interest" description="Disordered" evidence="1">
    <location>
        <begin position="237"/>
        <end position="257"/>
    </location>
</feature>
<dbReference type="Proteomes" id="UP000481360">
    <property type="component" value="Unassembled WGS sequence"/>
</dbReference>
<name>A0A7C9RSU3_9PSEU</name>